<proteinExistence type="inferred from homology"/>
<comment type="subcellular location">
    <subcellularLocation>
        <location evidence="1">Cell membrane</location>
        <topology evidence="1">Multi-pass membrane protein</topology>
    </subcellularLocation>
</comment>
<evidence type="ECO:0000256" key="3">
    <source>
        <dbReference type="ARBA" id="ARBA00022448"/>
    </source>
</evidence>
<keyword evidence="11" id="KW-1185">Reference proteome</keyword>
<evidence type="ECO:0000313" key="10">
    <source>
        <dbReference type="EMBL" id="GKV31257.1"/>
    </source>
</evidence>
<dbReference type="EMBL" id="BPVZ01000090">
    <property type="protein sequence ID" value="GKV31257.1"/>
    <property type="molecule type" value="Genomic_DNA"/>
</dbReference>
<evidence type="ECO:0000256" key="8">
    <source>
        <dbReference type="ARBA" id="ARBA00023136"/>
    </source>
</evidence>
<comment type="similarity">
    <text evidence="2">Belongs to the SLAC1 S-type anion channel family.</text>
</comment>
<dbReference type="Pfam" id="PF03595">
    <property type="entry name" value="SLAC1"/>
    <property type="match status" value="1"/>
</dbReference>
<feature type="transmembrane region" description="Helical" evidence="9">
    <location>
        <begin position="418"/>
        <end position="437"/>
    </location>
</feature>
<evidence type="ECO:0000256" key="9">
    <source>
        <dbReference type="SAM" id="Phobius"/>
    </source>
</evidence>
<evidence type="ECO:0000256" key="4">
    <source>
        <dbReference type="ARBA" id="ARBA00022475"/>
    </source>
</evidence>
<evidence type="ECO:0000313" key="11">
    <source>
        <dbReference type="Proteomes" id="UP001054252"/>
    </source>
</evidence>
<dbReference type="Proteomes" id="UP001054252">
    <property type="component" value="Unassembled WGS sequence"/>
</dbReference>
<gene>
    <name evidence="10" type="ORF">SLEP1_g39967</name>
</gene>
<keyword evidence="4" id="KW-1003">Cell membrane</keyword>
<comment type="caution">
    <text evidence="10">The sequence shown here is derived from an EMBL/GenBank/DDBJ whole genome shotgun (WGS) entry which is preliminary data.</text>
</comment>
<dbReference type="InterPro" id="IPR030183">
    <property type="entry name" value="SLAC/SLAH"/>
</dbReference>
<keyword evidence="7" id="KW-0406">Ion transport</keyword>
<dbReference type="GO" id="GO:0006873">
    <property type="term" value="P:intracellular monoatomic ion homeostasis"/>
    <property type="evidence" value="ECO:0007669"/>
    <property type="project" value="InterPro"/>
</dbReference>
<dbReference type="InterPro" id="IPR038665">
    <property type="entry name" value="Voltage-dep_anion_channel_sf"/>
</dbReference>
<keyword evidence="5 9" id="KW-0812">Transmembrane</keyword>
<feature type="transmembrane region" description="Helical" evidence="9">
    <location>
        <begin position="261"/>
        <end position="280"/>
    </location>
</feature>
<feature type="transmembrane region" description="Helical" evidence="9">
    <location>
        <begin position="365"/>
        <end position="382"/>
    </location>
</feature>
<dbReference type="PANTHER" id="PTHR31269">
    <property type="entry name" value="S-TYPE ANION CHANNEL SLAH3"/>
    <property type="match status" value="1"/>
</dbReference>
<evidence type="ECO:0000256" key="1">
    <source>
        <dbReference type="ARBA" id="ARBA00004651"/>
    </source>
</evidence>
<feature type="transmembrane region" description="Helical" evidence="9">
    <location>
        <begin position="388"/>
        <end position="406"/>
    </location>
</feature>
<feature type="transmembrane region" description="Helical" evidence="9">
    <location>
        <begin position="219"/>
        <end position="241"/>
    </location>
</feature>
<evidence type="ECO:0008006" key="12">
    <source>
        <dbReference type="Google" id="ProtNLM"/>
    </source>
</evidence>
<sequence length="594" mass="67220">MSQMENNSYLVSRQQDHLEPELLPSFLELTSSNQVFGFNNIKQNSSFQPCTSSAMVTETFEVLNATYESQPIEVLKHSVSISKPISPMQATSKSNNFANHDGILDPSVKLETGERLLKQVQFYSKPLMTEGAVIKEPVKVGNLNHHPSIKRLKDTRFDSFKTWSRKLEKQISNLRGKPQNVENEALPVDRYFDALEGPELETLRPSEEIVLPNDKTWPFLLRFPISSFGICLGLSSQAILWKALATAPSTKFLHINFEVNRILWCISLALLAIVFTIYLLKVIFFFEAVRREYFHPIRVNFFFAPWIVLLLLCLGVPPIVAENLPKALWYFLMIPILCLELKIYGQWMSGGQRKLSKVANPSNHLSIIGNFVGAMLGASMGLKEGPIFFFAVGLAHYIVLFVTLYQRLPTNETLPKELHPVFFLFVAAPSAASLAWAEIRGFFDHGSRIAYFVALFLYFSLAVRVNFFRGFKFSLAWWAYTFPMTGAATASIKYSSVVTNVGNQTLAVIFSVVATVMVIALLVTTIIHAFVLRDLFPNDITIAISDKKPKPHRKWFHRRNGSLVHARDIDNFLKLANEEGTDLESCLKPPNNNR</sequence>
<feature type="transmembrane region" description="Helical" evidence="9">
    <location>
        <begin position="327"/>
        <end position="344"/>
    </location>
</feature>
<evidence type="ECO:0000256" key="6">
    <source>
        <dbReference type="ARBA" id="ARBA00022989"/>
    </source>
</evidence>
<accession>A0AAV5L393</accession>
<dbReference type="GO" id="GO:0005886">
    <property type="term" value="C:plasma membrane"/>
    <property type="evidence" value="ECO:0007669"/>
    <property type="project" value="UniProtKB-SubCell"/>
</dbReference>
<keyword evidence="3" id="KW-0813">Transport</keyword>
<dbReference type="GO" id="GO:0008308">
    <property type="term" value="F:voltage-gated monoatomic anion channel activity"/>
    <property type="evidence" value="ECO:0007669"/>
    <property type="project" value="InterPro"/>
</dbReference>
<dbReference type="AlphaFoldDB" id="A0AAV5L393"/>
<feature type="transmembrane region" description="Helical" evidence="9">
    <location>
        <begin position="506"/>
        <end position="532"/>
    </location>
</feature>
<dbReference type="Gene3D" id="1.50.10.150">
    <property type="entry name" value="Voltage-dependent anion channel"/>
    <property type="match status" value="1"/>
</dbReference>
<evidence type="ECO:0000256" key="2">
    <source>
        <dbReference type="ARBA" id="ARBA00007808"/>
    </source>
</evidence>
<feature type="transmembrane region" description="Helical" evidence="9">
    <location>
        <begin position="301"/>
        <end position="321"/>
    </location>
</feature>
<evidence type="ECO:0000256" key="5">
    <source>
        <dbReference type="ARBA" id="ARBA00022692"/>
    </source>
</evidence>
<evidence type="ECO:0000256" key="7">
    <source>
        <dbReference type="ARBA" id="ARBA00023065"/>
    </source>
</evidence>
<keyword evidence="6 9" id="KW-1133">Transmembrane helix</keyword>
<protein>
    <recommendedName>
        <fullName evidence="12">S-type anion channel SLAH2-like</fullName>
    </recommendedName>
</protein>
<dbReference type="GO" id="GO:0012505">
    <property type="term" value="C:endomembrane system"/>
    <property type="evidence" value="ECO:0007669"/>
    <property type="project" value="UniProtKB-SubCell"/>
</dbReference>
<dbReference type="CDD" id="cd09323">
    <property type="entry name" value="TDT_SLAC1_like"/>
    <property type="match status" value="1"/>
</dbReference>
<feature type="transmembrane region" description="Helical" evidence="9">
    <location>
        <begin position="449"/>
        <end position="468"/>
    </location>
</feature>
<reference evidence="10 11" key="1">
    <citation type="journal article" date="2021" name="Commun. Biol.">
        <title>The genome of Shorea leprosula (Dipterocarpaceae) highlights the ecological relevance of drought in aseasonal tropical rainforests.</title>
        <authorList>
            <person name="Ng K.K.S."/>
            <person name="Kobayashi M.J."/>
            <person name="Fawcett J.A."/>
            <person name="Hatakeyama M."/>
            <person name="Paape T."/>
            <person name="Ng C.H."/>
            <person name="Ang C.C."/>
            <person name="Tnah L.H."/>
            <person name="Lee C.T."/>
            <person name="Nishiyama T."/>
            <person name="Sese J."/>
            <person name="O'Brien M.J."/>
            <person name="Copetti D."/>
            <person name="Mohd Noor M.I."/>
            <person name="Ong R.C."/>
            <person name="Putra M."/>
            <person name="Sireger I.Z."/>
            <person name="Indrioko S."/>
            <person name="Kosugi Y."/>
            <person name="Izuno A."/>
            <person name="Isagi Y."/>
            <person name="Lee S.L."/>
            <person name="Shimizu K.K."/>
        </authorList>
    </citation>
    <scope>NUCLEOTIDE SEQUENCE [LARGE SCALE GENOMIC DNA]</scope>
    <source>
        <strain evidence="10">214</strain>
    </source>
</reference>
<name>A0AAV5L393_9ROSI</name>
<organism evidence="10 11">
    <name type="scientific">Rubroshorea leprosula</name>
    <dbReference type="NCBI Taxonomy" id="152421"/>
    <lineage>
        <taxon>Eukaryota</taxon>
        <taxon>Viridiplantae</taxon>
        <taxon>Streptophyta</taxon>
        <taxon>Embryophyta</taxon>
        <taxon>Tracheophyta</taxon>
        <taxon>Spermatophyta</taxon>
        <taxon>Magnoliopsida</taxon>
        <taxon>eudicotyledons</taxon>
        <taxon>Gunneridae</taxon>
        <taxon>Pentapetalae</taxon>
        <taxon>rosids</taxon>
        <taxon>malvids</taxon>
        <taxon>Malvales</taxon>
        <taxon>Dipterocarpaceae</taxon>
        <taxon>Rubroshorea</taxon>
    </lineage>
</organism>
<keyword evidence="8 9" id="KW-0472">Membrane</keyword>
<feature type="transmembrane region" description="Helical" evidence="9">
    <location>
        <begin position="475"/>
        <end position="494"/>
    </location>
</feature>
<dbReference type="PANTHER" id="PTHR31269:SF2">
    <property type="entry name" value="S-TYPE ANION CHANNEL SLAH3"/>
    <property type="match status" value="1"/>
</dbReference>
<dbReference type="InterPro" id="IPR004695">
    <property type="entry name" value="SLAC1/Mae1/Ssu1/TehA"/>
</dbReference>